<dbReference type="InterPro" id="IPR000914">
    <property type="entry name" value="SBP_5_dom"/>
</dbReference>
<feature type="chain" id="PRO_5046237087" evidence="2">
    <location>
        <begin position="30"/>
        <end position="513"/>
    </location>
</feature>
<evidence type="ECO:0000313" key="5">
    <source>
        <dbReference type="Proteomes" id="UP001354931"/>
    </source>
</evidence>
<comment type="caution">
    <text evidence="4">The sequence shown here is derived from an EMBL/GenBank/DDBJ whole genome shotgun (WGS) entry which is preliminary data.</text>
</comment>
<dbReference type="SUPFAM" id="SSF53850">
    <property type="entry name" value="Periplasmic binding protein-like II"/>
    <property type="match status" value="1"/>
</dbReference>
<feature type="domain" description="Solute-binding protein family 5" evidence="3">
    <location>
        <begin position="81"/>
        <end position="433"/>
    </location>
</feature>
<dbReference type="PANTHER" id="PTHR30290">
    <property type="entry name" value="PERIPLASMIC BINDING COMPONENT OF ABC TRANSPORTER"/>
    <property type="match status" value="1"/>
</dbReference>
<protein>
    <submittedName>
        <fullName evidence="4">ABC transporter substrate-binding protein</fullName>
    </submittedName>
</protein>
<feature type="signal peptide" evidence="2">
    <location>
        <begin position="1"/>
        <end position="29"/>
    </location>
</feature>
<dbReference type="Gene3D" id="3.40.190.10">
    <property type="entry name" value="Periplasmic binding protein-like II"/>
    <property type="match status" value="1"/>
</dbReference>
<dbReference type="Proteomes" id="UP001354931">
    <property type="component" value="Unassembled WGS sequence"/>
</dbReference>
<name>A0ABU6F1C4_9ACTN</name>
<dbReference type="Pfam" id="PF00496">
    <property type="entry name" value="SBP_bac_5"/>
    <property type="match status" value="1"/>
</dbReference>
<evidence type="ECO:0000313" key="4">
    <source>
        <dbReference type="EMBL" id="MEB8337669.1"/>
    </source>
</evidence>
<sequence length="513" mass="55679">MPPVPIPGRALALALVCTLAASGCTVANSASVTAGKDTLRVVLPEEPPTLEPCESSLTSTGVVVRSNITEPLTERDPHSGKLVPKLATAWKRTSDTQWTYTVREGVRFSDGSRFDAKDAAYSIDRAVNSKLGCNVEGYVFGDMDVKLSTPDARTLKVTTPEADPILPLRLSFIEMVPTSTDAKKKVREPIGTGPYRIADWEPGLRLSLAANKRYWGRAPDYRKALYQWRPEGSVRAAMVTNGEADVATSLGPQDGAGDTAVTYPNNETTALRMQLGEAPLNDERVRKAINYAIDRKGIVDSLYQGDAKVASQLVPSGITGYDKGLKPWPTDLAKARKLLAEAKADGVDVGKQIRLISRTALFPKVDETVQVMQNELAGIGLNVKIQMKDTAGSTEFQERPFPKNTGPYLLLIQHGNQAGDAAFSMDQYLLSKGFQSSGGTAAFDRRIRAAEALTGDARQRALGRVFAREPDEITQYAYVAHMYGIAALAPEVRYEPNSATGDEMRLAEFSHVD</sequence>
<keyword evidence="1 2" id="KW-0732">Signal</keyword>
<organism evidence="4 5">
    <name type="scientific">Streptomyces endophyticus</name>
    <dbReference type="NCBI Taxonomy" id="714166"/>
    <lineage>
        <taxon>Bacteria</taxon>
        <taxon>Bacillati</taxon>
        <taxon>Actinomycetota</taxon>
        <taxon>Actinomycetes</taxon>
        <taxon>Kitasatosporales</taxon>
        <taxon>Streptomycetaceae</taxon>
        <taxon>Streptomyces</taxon>
    </lineage>
</organism>
<evidence type="ECO:0000256" key="1">
    <source>
        <dbReference type="ARBA" id="ARBA00022729"/>
    </source>
</evidence>
<keyword evidence="5" id="KW-1185">Reference proteome</keyword>
<dbReference type="InterPro" id="IPR039424">
    <property type="entry name" value="SBP_5"/>
</dbReference>
<proteinExistence type="predicted"/>
<dbReference type="CDD" id="cd08491">
    <property type="entry name" value="PBP2_NikA_DppA_OppA_like_12"/>
    <property type="match status" value="1"/>
</dbReference>
<dbReference type="Gene3D" id="3.90.76.10">
    <property type="entry name" value="Dipeptide-binding Protein, Domain 1"/>
    <property type="match status" value="1"/>
</dbReference>
<gene>
    <name evidence="4" type="ORF">OKJ99_09110</name>
</gene>
<evidence type="ECO:0000256" key="2">
    <source>
        <dbReference type="SAM" id="SignalP"/>
    </source>
</evidence>
<dbReference type="Gene3D" id="3.10.105.10">
    <property type="entry name" value="Dipeptide-binding Protein, Domain 3"/>
    <property type="match status" value="1"/>
</dbReference>
<dbReference type="EMBL" id="JAOZYC010000066">
    <property type="protein sequence ID" value="MEB8337669.1"/>
    <property type="molecule type" value="Genomic_DNA"/>
</dbReference>
<dbReference type="PANTHER" id="PTHR30290:SF38">
    <property type="entry name" value="D,D-DIPEPTIDE-BINDING PERIPLASMIC PROTEIN DDPA-RELATED"/>
    <property type="match status" value="1"/>
</dbReference>
<reference evidence="4 5" key="1">
    <citation type="submission" date="2022-10" db="EMBL/GenBank/DDBJ databases">
        <authorList>
            <person name="Xie J."/>
            <person name="Shen N."/>
        </authorList>
    </citation>
    <scope>NUCLEOTIDE SEQUENCE [LARGE SCALE GENOMIC DNA]</scope>
    <source>
        <strain evidence="4 5">YIM65594</strain>
    </source>
</reference>
<evidence type="ECO:0000259" key="3">
    <source>
        <dbReference type="Pfam" id="PF00496"/>
    </source>
</evidence>
<dbReference type="RefSeq" id="WP_326015346.1">
    <property type="nucleotide sequence ID" value="NZ_JAOZYC010000066.1"/>
</dbReference>
<accession>A0ABU6F1C4</accession>